<sequence>MLPSLELAKQLSTHCHVTYLISANKIKELESKGFIPISNVNRTLDIVGLIDGNDDIPEFELQDSQIKLNNTTKLSLDNRQKLIFNNVINRMGTALNQLFHSNQSQFSLQPLTTQHISLPIDTIIIQPFTPLSLSQFSIPIHLFLPSNLDDNISNIILEIDKLLTSSTNGEPMTATKSSSTSDQDTSTSAIPKAFSCSACLLQSYRL</sequence>
<evidence type="ECO:0000313" key="5">
    <source>
        <dbReference type="Proteomes" id="UP000663877"/>
    </source>
</evidence>
<keyword evidence="4" id="KW-1185">Reference proteome</keyword>
<dbReference type="Proteomes" id="UP000663877">
    <property type="component" value="Unassembled WGS sequence"/>
</dbReference>
<feature type="region of interest" description="Disordered" evidence="1">
    <location>
        <begin position="168"/>
        <end position="188"/>
    </location>
</feature>
<evidence type="ECO:0000313" key="3">
    <source>
        <dbReference type="EMBL" id="CAF1489348.1"/>
    </source>
</evidence>
<evidence type="ECO:0000313" key="4">
    <source>
        <dbReference type="Proteomes" id="UP000663832"/>
    </source>
</evidence>
<dbReference type="AlphaFoldDB" id="A0A813VXP8"/>
<dbReference type="EMBL" id="CAJNOI010000024">
    <property type="protein sequence ID" value="CAF0849653.1"/>
    <property type="molecule type" value="Genomic_DNA"/>
</dbReference>
<name>A0A813VXP8_9BILA</name>
<gene>
    <name evidence="2" type="ORF">BJG266_LOCUS7768</name>
    <name evidence="3" type="ORF">QVE165_LOCUS42769</name>
</gene>
<evidence type="ECO:0000256" key="1">
    <source>
        <dbReference type="SAM" id="MobiDB-lite"/>
    </source>
</evidence>
<dbReference type="EMBL" id="CAJNOM010000535">
    <property type="protein sequence ID" value="CAF1489348.1"/>
    <property type="molecule type" value="Genomic_DNA"/>
</dbReference>
<reference evidence="2" key="1">
    <citation type="submission" date="2021-02" db="EMBL/GenBank/DDBJ databases">
        <authorList>
            <person name="Nowell W R."/>
        </authorList>
    </citation>
    <scope>NUCLEOTIDE SEQUENCE</scope>
</reference>
<feature type="compositionally biased region" description="Low complexity" evidence="1">
    <location>
        <begin position="173"/>
        <end position="188"/>
    </location>
</feature>
<protein>
    <submittedName>
        <fullName evidence="2">Uncharacterized protein</fullName>
    </submittedName>
</protein>
<evidence type="ECO:0000313" key="2">
    <source>
        <dbReference type="EMBL" id="CAF0849653.1"/>
    </source>
</evidence>
<comment type="caution">
    <text evidence="2">The sequence shown here is derived from an EMBL/GenBank/DDBJ whole genome shotgun (WGS) entry which is preliminary data.</text>
</comment>
<proteinExistence type="predicted"/>
<organism evidence="2 5">
    <name type="scientific">Adineta steineri</name>
    <dbReference type="NCBI Taxonomy" id="433720"/>
    <lineage>
        <taxon>Eukaryota</taxon>
        <taxon>Metazoa</taxon>
        <taxon>Spiralia</taxon>
        <taxon>Gnathifera</taxon>
        <taxon>Rotifera</taxon>
        <taxon>Eurotatoria</taxon>
        <taxon>Bdelloidea</taxon>
        <taxon>Adinetida</taxon>
        <taxon>Adinetidae</taxon>
        <taxon>Adineta</taxon>
    </lineage>
</organism>
<dbReference type="OrthoDB" id="5835829at2759"/>
<accession>A0A813VXP8</accession>
<dbReference type="Proteomes" id="UP000663832">
    <property type="component" value="Unassembled WGS sequence"/>
</dbReference>